<name>A0AB34JAK1_PRYPA</name>
<gene>
    <name evidence="3" type="ORF">AB1Y20_002934</name>
</gene>
<evidence type="ECO:0000313" key="4">
    <source>
        <dbReference type="Proteomes" id="UP001515480"/>
    </source>
</evidence>
<feature type="compositionally biased region" description="Basic residues" evidence="1">
    <location>
        <begin position="1"/>
        <end position="11"/>
    </location>
</feature>
<dbReference type="PANTHER" id="PTHR12461:SF105">
    <property type="entry name" value="HYPOXIA-INDUCIBLE FACTOR 1-ALPHA INHIBITOR"/>
    <property type="match status" value="1"/>
</dbReference>
<evidence type="ECO:0000259" key="2">
    <source>
        <dbReference type="PROSITE" id="PS51184"/>
    </source>
</evidence>
<protein>
    <recommendedName>
        <fullName evidence="2">JmjC domain-containing protein</fullName>
    </recommendedName>
</protein>
<dbReference type="AlphaFoldDB" id="A0AB34JAK1"/>
<organism evidence="3 4">
    <name type="scientific">Prymnesium parvum</name>
    <name type="common">Toxic golden alga</name>
    <dbReference type="NCBI Taxonomy" id="97485"/>
    <lineage>
        <taxon>Eukaryota</taxon>
        <taxon>Haptista</taxon>
        <taxon>Haptophyta</taxon>
        <taxon>Prymnesiophyceae</taxon>
        <taxon>Prymnesiales</taxon>
        <taxon>Prymnesiaceae</taxon>
        <taxon>Prymnesium</taxon>
    </lineage>
</organism>
<feature type="region of interest" description="Disordered" evidence="1">
    <location>
        <begin position="1"/>
        <end position="49"/>
    </location>
</feature>
<dbReference type="PROSITE" id="PS51184">
    <property type="entry name" value="JMJC"/>
    <property type="match status" value="1"/>
</dbReference>
<accession>A0AB34JAK1</accession>
<feature type="compositionally biased region" description="Pro residues" evidence="1">
    <location>
        <begin position="29"/>
        <end position="49"/>
    </location>
</feature>
<dbReference type="EMBL" id="JBGBPQ010000010">
    <property type="protein sequence ID" value="KAL1518646.1"/>
    <property type="molecule type" value="Genomic_DNA"/>
</dbReference>
<dbReference type="SUPFAM" id="SSF51197">
    <property type="entry name" value="Clavaminate synthase-like"/>
    <property type="match status" value="1"/>
</dbReference>
<dbReference type="InterPro" id="IPR041667">
    <property type="entry name" value="Cupin_8"/>
</dbReference>
<reference evidence="3 4" key="1">
    <citation type="journal article" date="2024" name="Science">
        <title>Giant polyketide synthase enzymes in the biosynthesis of giant marine polyether toxins.</title>
        <authorList>
            <person name="Fallon T.R."/>
            <person name="Shende V.V."/>
            <person name="Wierzbicki I.H."/>
            <person name="Pendleton A.L."/>
            <person name="Watervoot N.F."/>
            <person name="Auber R.P."/>
            <person name="Gonzalez D.J."/>
            <person name="Wisecaver J.H."/>
            <person name="Moore B.S."/>
        </authorList>
    </citation>
    <scope>NUCLEOTIDE SEQUENCE [LARGE SCALE GENOMIC DNA]</scope>
    <source>
        <strain evidence="3 4">12B1</strain>
    </source>
</reference>
<dbReference type="InterPro" id="IPR003347">
    <property type="entry name" value="JmjC_dom"/>
</dbReference>
<proteinExistence type="predicted"/>
<feature type="domain" description="JmjC" evidence="2">
    <location>
        <begin position="352"/>
        <end position="517"/>
    </location>
</feature>
<evidence type="ECO:0000313" key="3">
    <source>
        <dbReference type="EMBL" id="KAL1518646.1"/>
    </source>
</evidence>
<dbReference type="PANTHER" id="PTHR12461">
    <property type="entry name" value="HYPOXIA-INDUCIBLE FACTOR 1 ALPHA INHIBITOR-RELATED"/>
    <property type="match status" value="1"/>
</dbReference>
<dbReference type="Pfam" id="PF13621">
    <property type="entry name" value="Cupin_8"/>
    <property type="match status" value="1"/>
</dbReference>
<comment type="caution">
    <text evidence="3">The sequence shown here is derived from an EMBL/GenBank/DDBJ whole genome shotgun (WGS) entry which is preliminary data.</text>
</comment>
<dbReference type="InterPro" id="IPR014710">
    <property type="entry name" value="RmlC-like_jellyroll"/>
</dbReference>
<evidence type="ECO:0000256" key="1">
    <source>
        <dbReference type="SAM" id="MobiDB-lite"/>
    </source>
</evidence>
<keyword evidence="4" id="KW-1185">Reference proteome</keyword>
<dbReference type="Gene3D" id="2.60.120.10">
    <property type="entry name" value="Jelly Rolls"/>
    <property type="match status" value="1"/>
</dbReference>
<sequence>MPALTHARRSRPAHEWRLPPSRRALAAAPPSPHATPAPAPLPLPLPPPSDYPTRLATADRALRADPRASDALLSRAAAAAALGLPHRALADLLRLIVGRGEGWADAHAAARAEELFATLSTAQHGVLRRVAVAEVAPQPSRRGGSAEGTSMCIYKVDSGNLLFREGVPLDATPRAGVQYPSDAGRVVATAPNDSPGPSLAPMEALPLAHAATLALEATRAGRYALVRGARAFDGSGKDARWWSEQLGEMVCHVLTAPAASSRFTYFWGGEGDTVHSHYDSPPTNHSEGMPFRQFVHRIRQRREGEASAHTLYLQTPLVKLSGGEVSLAPLPGAELRAAIRRLKSAAEGSAGGGGEGLALVRRLATEGQLGRYIRTALFASSAGMVTRLHYDHYDNVYLHVSGRKRVLLFAPLQARSLYPFPVHHPLDQRSRIHVDALPTAAEPAAIAALKRQFPRLSSACGWEVYLEPGDLLFIPHHWWHHVETTEGDPLVEGLALSLNLWFDFSAKLAAPRPPLSSSLLLELSRHVEFHLAALLGPLNVAAFLDACLLELAAPDGPPHAALADAATAAGLPRAWLVLRNALFAELAVRWVGFGGLRRFFDDLLYTERYRGLQRYEPEMLGTPRVREL</sequence>
<feature type="compositionally biased region" description="Low complexity" evidence="1">
    <location>
        <begin position="18"/>
        <end position="28"/>
    </location>
</feature>
<dbReference type="SMART" id="SM00558">
    <property type="entry name" value="JmjC"/>
    <property type="match status" value="1"/>
</dbReference>
<dbReference type="Proteomes" id="UP001515480">
    <property type="component" value="Unassembled WGS sequence"/>
</dbReference>